<evidence type="ECO:0000259" key="1">
    <source>
        <dbReference type="Pfam" id="PF14534"/>
    </source>
</evidence>
<dbReference type="Proteomes" id="UP000778262">
    <property type="component" value="Unassembled WGS sequence"/>
</dbReference>
<gene>
    <name evidence="2" type="ORF">EHJ13_18135</name>
</gene>
<proteinExistence type="predicted"/>
<dbReference type="AlphaFoldDB" id="A0A9Q4XSV1"/>
<organism evidence="2 3">
    <name type="scientific">Cronobacter dublinensis</name>
    <dbReference type="NCBI Taxonomy" id="413497"/>
    <lineage>
        <taxon>Bacteria</taxon>
        <taxon>Pseudomonadati</taxon>
        <taxon>Pseudomonadota</taxon>
        <taxon>Gammaproteobacteria</taxon>
        <taxon>Enterobacterales</taxon>
        <taxon>Enterobacteriaceae</taxon>
        <taxon>Cronobacter</taxon>
    </lineage>
</organism>
<accession>A0A9Q4XSV1</accession>
<dbReference type="Gene3D" id="3.10.450.50">
    <property type="match status" value="1"/>
</dbReference>
<evidence type="ECO:0000313" key="3">
    <source>
        <dbReference type="Proteomes" id="UP000778262"/>
    </source>
</evidence>
<dbReference type="InterPro" id="IPR032710">
    <property type="entry name" value="NTF2-like_dom_sf"/>
</dbReference>
<dbReference type="RefSeq" id="WP_161591380.1">
    <property type="nucleotide sequence ID" value="NZ_RPBY01000007.1"/>
</dbReference>
<feature type="domain" description="DUF4440" evidence="1">
    <location>
        <begin position="16"/>
        <end position="106"/>
    </location>
</feature>
<sequence>MLLKRLTALECSLHGAQRHDPAWLEAILHPQFCEVTRSGTLVNRRETIDALTHETDAVAIVSAGFTLLPVTPDGVILRYRTSAPDGSRPAWRSSHWVRVGDDRWQLIFHQGTPAR</sequence>
<dbReference type="InterPro" id="IPR027843">
    <property type="entry name" value="DUF4440"/>
</dbReference>
<dbReference type="SUPFAM" id="SSF54427">
    <property type="entry name" value="NTF2-like"/>
    <property type="match status" value="1"/>
</dbReference>
<comment type="caution">
    <text evidence="2">The sequence shown here is derived from an EMBL/GenBank/DDBJ whole genome shotgun (WGS) entry which is preliminary data.</text>
</comment>
<dbReference type="EMBL" id="RPBY01000007">
    <property type="protein sequence ID" value="NCH89336.1"/>
    <property type="molecule type" value="Genomic_DNA"/>
</dbReference>
<evidence type="ECO:0000313" key="2">
    <source>
        <dbReference type="EMBL" id="NCH89336.1"/>
    </source>
</evidence>
<reference evidence="2" key="1">
    <citation type="submission" date="2018-11" db="EMBL/GenBank/DDBJ databases">
        <title>Genomics analysis of Putative Virulence Factors on Adhesion and Cytotoxicity for Cronobacter spp.</title>
        <authorList>
            <person name="Cui J."/>
        </authorList>
    </citation>
    <scope>NUCLEOTIDE SEQUENCE</scope>
    <source>
        <strain evidence="2">SD69</strain>
    </source>
</reference>
<name>A0A9Q4XSV1_9ENTR</name>
<dbReference type="Pfam" id="PF14534">
    <property type="entry name" value="DUF4440"/>
    <property type="match status" value="1"/>
</dbReference>
<protein>
    <submittedName>
        <fullName evidence="2">Nuclear transport factor 2 family protein</fullName>
    </submittedName>
</protein>